<evidence type="ECO:0000313" key="1">
    <source>
        <dbReference type="EMBL" id="KDN67614.1"/>
    </source>
</evidence>
<gene>
    <name evidence="1" type="ORF">CSUB01_04145</name>
</gene>
<comment type="caution">
    <text evidence="1">The sequence shown here is derived from an EMBL/GenBank/DDBJ whole genome shotgun (WGS) entry which is preliminary data.</text>
</comment>
<evidence type="ECO:0000313" key="2">
    <source>
        <dbReference type="Proteomes" id="UP000027238"/>
    </source>
</evidence>
<proteinExistence type="predicted"/>
<dbReference type="OrthoDB" id="4796369at2759"/>
<dbReference type="EMBL" id="JMSE01000790">
    <property type="protein sequence ID" value="KDN67614.1"/>
    <property type="molecule type" value="Genomic_DNA"/>
</dbReference>
<name>A0A066XIX7_COLSU</name>
<dbReference type="OMA" id="QLRAWYG"/>
<dbReference type="eggNOG" id="ENOG502RMTP">
    <property type="taxonomic scope" value="Eukaryota"/>
</dbReference>
<organism evidence="1 2">
    <name type="scientific">Colletotrichum sublineola</name>
    <name type="common">Sorghum anthracnose fungus</name>
    <dbReference type="NCBI Taxonomy" id="1173701"/>
    <lineage>
        <taxon>Eukaryota</taxon>
        <taxon>Fungi</taxon>
        <taxon>Dikarya</taxon>
        <taxon>Ascomycota</taxon>
        <taxon>Pezizomycotina</taxon>
        <taxon>Sordariomycetes</taxon>
        <taxon>Hypocreomycetidae</taxon>
        <taxon>Glomerellales</taxon>
        <taxon>Glomerellaceae</taxon>
        <taxon>Colletotrichum</taxon>
        <taxon>Colletotrichum graminicola species complex</taxon>
    </lineage>
</organism>
<dbReference type="Proteomes" id="UP000027238">
    <property type="component" value="Unassembled WGS sequence"/>
</dbReference>
<dbReference type="AlphaFoldDB" id="A0A066XIX7"/>
<sequence length="106" mass="12028">MKAKLRASGPVEVINPLLINPPPQIAHKYKAALKRLLYAKIGGVREADKPLIQAIMPTIIRAANDPLMPDPDRFYQDPEYLPDYNSLMRLVQQLRAWYGGRPCCSR</sequence>
<protein>
    <submittedName>
        <fullName evidence="1">Uncharacterized protein</fullName>
    </submittedName>
</protein>
<accession>A0A066XIX7</accession>
<dbReference type="HOGENOM" id="CLU_2209816_0_0_1"/>
<keyword evidence="2" id="KW-1185">Reference proteome</keyword>
<reference evidence="2" key="1">
    <citation type="journal article" date="2014" name="Genome Announc.">
        <title>Draft genome sequence of Colletotrichum sublineola, a destructive pathogen of cultivated sorghum.</title>
        <authorList>
            <person name="Baroncelli R."/>
            <person name="Sanz-Martin J.M."/>
            <person name="Rech G.E."/>
            <person name="Sukno S.A."/>
            <person name="Thon M.R."/>
        </authorList>
    </citation>
    <scope>NUCLEOTIDE SEQUENCE [LARGE SCALE GENOMIC DNA]</scope>
    <source>
        <strain evidence="2">TX430BB</strain>
    </source>
</reference>